<evidence type="ECO:0000313" key="1">
    <source>
        <dbReference type="EMBL" id="KAJ9539268.1"/>
    </source>
</evidence>
<name>A0AA38SI38_9ASTR</name>
<accession>A0AA38SI38</accession>
<keyword evidence="2" id="KW-1185">Reference proteome</keyword>
<protein>
    <submittedName>
        <fullName evidence="1">Uncharacterized protein</fullName>
    </submittedName>
</protein>
<sequence>MGKILNEVAEDVNDVNISSDGSWTIVARESQTTESNRNTIMSQDYHVLEKANYTLPNSSSFVIHNSSVLAIGTCAQRPSAIWQSTITRGAVSPAQIQQLGDSRLQSQVTPSYKT</sequence>
<dbReference type="Proteomes" id="UP001172457">
    <property type="component" value="Chromosome 8"/>
</dbReference>
<comment type="caution">
    <text evidence="1">The sequence shown here is derived from an EMBL/GenBank/DDBJ whole genome shotgun (WGS) entry which is preliminary data.</text>
</comment>
<reference evidence="1" key="1">
    <citation type="submission" date="2023-03" db="EMBL/GenBank/DDBJ databases">
        <title>Chromosome-scale reference genome and RAD-based genetic map of yellow starthistle (Centaurea solstitialis) reveal putative structural variation and QTLs associated with invader traits.</title>
        <authorList>
            <person name="Reatini B."/>
            <person name="Cang F.A."/>
            <person name="Jiang Q."/>
            <person name="Mckibben M.T.W."/>
            <person name="Barker M.S."/>
            <person name="Rieseberg L.H."/>
            <person name="Dlugosch K.M."/>
        </authorList>
    </citation>
    <scope>NUCLEOTIDE SEQUENCE</scope>
    <source>
        <strain evidence="1">CAN-66</strain>
        <tissue evidence="1">Leaf</tissue>
    </source>
</reference>
<proteinExistence type="predicted"/>
<dbReference type="AlphaFoldDB" id="A0AA38SI38"/>
<organism evidence="1 2">
    <name type="scientific">Centaurea solstitialis</name>
    <name type="common">yellow star-thistle</name>
    <dbReference type="NCBI Taxonomy" id="347529"/>
    <lineage>
        <taxon>Eukaryota</taxon>
        <taxon>Viridiplantae</taxon>
        <taxon>Streptophyta</taxon>
        <taxon>Embryophyta</taxon>
        <taxon>Tracheophyta</taxon>
        <taxon>Spermatophyta</taxon>
        <taxon>Magnoliopsida</taxon>
        <taxon>eudicotyledons</taxon>
        <taxon>Gunneridae</taxon>
        <taxon>Pentapetalae</taxon>
        <taxon>asterids</taxon>
        <taxon>campanulids</taxon>
        <taxon>Asterales</taxon>
        <taxon>Asteraceae</taxon>
        <taxon>Carduoideae</taxon>
        <taxon>Cardueae</taxon>
        <taxon>Centaureinae</taxon>
        <taxon>Centaurea</taxon>
    </lineage>
</organism>
<evidence type="ECO:0000313" key="2">
    <source>
        <dbReference type="Proteomes" id="UP001172457"/>
    </source>
</evidence>
<dbReference type="EMBL" id="JARYMX010000008">
    <property type="protein sequence ID" value="KAJ9539268.1"/>
    <property type="molecule type" value="Genomic_DNA"/>
</dbReference>
<gene>
    <name evidence="1" type="ORF">OSB04_032001</name>
</gene>